<protein>
    <submittedName>
        <fullName evidence="2">Uncharacterized protein</fullName>
    </submittedName>
</protein>
<dbReference type="AlphaFoldDB" id="A0A7X9FRQ1"/>
<reference evidence="2 3" key="1">
    <citation type="journal article" date="2020" name="Biotechnol. Biofuels">
        <title>New insights from the biogas microbiome by comprehensive genome-resolved metagenomics of nearly 1600 species originating from multiple anaerobic digesters.</title>
        <authorList>
            <person name="Campanaro S."/>
            <person name="Treu L."/>
            <person name="Rodriguez-R L.M."/>
            <person name="Kovalovszki A."/>
            <person name="Ziels R.M."/>
            <person name="Maus I."/>
            <person name="Zhu X."/>
            <person name="Kougias P.G."/>
            <person name="Basile A."/>
            <person name="Luo G."/>
            <person name="Schluter A."/>
            <person name="Konstantinidis K.T."/>
            <person name="Angelidaki I."/>
        </authorList>
    </citation>
    <scope>NUCLEOTIDE SEQUENCE [LARGE SCALE GENOMIC DNA]</scope>
    <source>
        <strain evidence="2">AS27yjCOA_65</strain>
    </source>
</reference>
<evidence type="ECO:0000313" key="2">
    <source>
        <dbReference type="EMBL" id="NMC63064.1"/>
    </source>
</evidence>
<keyword evidence="1" id="KW-1133">Transmembrane helix</keyword>
<name>A0A7X9FRQ1_9DELT</name>
<keyword evidence="1" id="KW-0472">Membrane</keyword>
<organism evidence="2 3">
    <name type="scientific">SAR324 cluster bacterium</name>
    <dbReference type="NCBI Taxonomy" id="2024889"/>
    <lineage>
        <taxon>Bacteria</taxon>
        <taxon>Deltaproteobacteria</taxon>
        <taxon>SAR324 cluster</taxon>
    </lineage>
</organism>
<comment type="caution">
    <text evidence="2">The sequence shown here is derived from an EMBL/GenBank/DDBJ whole genome shotgun (WGS) entry which is preliminary data.</text>
</comment>
<evidence type="ECO:0000313" key="3">
    <source>
        <dbReference type="Proteomes" id="UP000524246"/>
    </source>
</evidence>
<proteinExistence type="predicted"/>
<feature type="non-terminal residue" evidence="2">
    <location>
        <position position="1"/>
    </location>
</feature>
<feature type="transmembrane region" description="Helical" evidence="1">
    <location>
        <begin position="6"/>
        <end position="28"/>
    </location>
</feature>
<dbReference type="Proteomes" id="UP000524246">
    <property type="component" value="Unassembled WGS sequence"/>
</dbReference>
<dbReference type="EMBL" id="JAAZON010000345">
    <property type="protein sequence ID" value="NMC63064.1"/>
    <property type="molecule type" value="Genomic_DNA"/>
</dbReference>
<keyword evidence="1" id="KW-0812">Transmembrane</keyword>
<accession>A0A7X9FRQ1</accession>
<gene>
    <name evidence="2" type="ORF">GYA55_07835</name>
</gene>
<sequence>VFLASFLPNFFSDFFVGVIIAGLLSQYLPLIKKPDIKIIGKYFCDSTTNNKPKLAFSIKNTGNVNFKEKEVFWHLYIKKDIAIRSTEVEKGLIYSYCKIDDEEYCNGPQKLDTPLRGM</sequence>
<evidence type="ECO:0000256" key="1">
    <source>
        <dbReference type="SAM" id="Phobius"/>
    </source>
</evidence>